<organism evidence="1 2">
    <name type="scientific">Vibrio ulleungensis</name>
    <dbReference type="NCBI Taxonomy" id="2807619"/>
    <lineage>
        <taxon>Bacteria</taxon>
        <taxon>Pseudomonadati</taxon>
        <taxon>Pseudomonadota</taxon>
        <taxon>Gammaproteobacteria</taxon>
        <taxon>Vibrionales</taxon>
        <taxon>Vibrionaceae</taxon>
        <taxon>Vibrio</taxon>
    </lineage>
</organism>
<dbReference type="InterPro" id="IPR008964">
    <property type="entry name" value="Invasin/intimin_cell_adhesion"/>
</dbReference>
<evidence type="ECO:0000313" key="1">
    <source>
        <dbReference type="EMBL" id="MBM7035481.1"/>
    </source>
</evidence>
<dbReference type="InterPro" id="IPR008979">
    <property type="entry name" value="Galactose-bd-like_sf"/>
</dbReference>
<dbReference type="EMBL" id="JAFEUM010000001">
    <property type="protein sequence ID" value="MBM7035481.1"/>
    <property type="molecule type" value="Genomic_DNA"/>
</dbReference>
<protein>
    <submittedName>
        <fullName evidence="1">Carboxypeptidase regulatory-like domain-containing protein</fullName>
    </submittedName>
</protein>
<accession>A0ABS2HFP3</accession>
<dbReference type="Gene3D" id="2.60.120.430">
    <property type="entry name" value="Galactose-binding lectin"/>
    <property type="match status" value="2"/>
</dbReference>
<dbReference type="SUPFAM" id="SSF49373">
    <property type="entry name" value="Invasin/intimin cell-adhesion fragments"/>
    <property type="match status" value="1"/>
</dbReference>
<gene>
    <name evidence="1" type="ORF">JQC93_03595</name>
</gene>
<sequence length="696" mass="75213">MFSALLFGCGNDSNSDGGQADEPVAQQKHTVTVVVNDANSQLPLAGVFINIDGNYKTTSALGEVTYNLAKGTYTISSRLTDYLDQQQSVSVTGQDIRVTFELEEDVTQLSPEEGFVFYSDNDDSFYMEYWGDDWGSGAGVENITTDPVFSKVLEISSGNSWGNGAGLAWGNQEANAIDASRYTHVRFNLKPQGFHTIEVNVQGFDIPNYQASFSTSSGTDIGNGWYQFDVPITTTSQMRWLGFVFLADQPSSIQLSNVSFITKEIERSAPNLPAPTPSVLNSDVFSIFSDSLDEDKFVSLWNENWWNAPFYSQDEVDGNTYARYEIQGAGAAGGVVGIQFGIEYGSVDVSEHNTWNIDLYLEPGISQVVLQLVTTDGSASYTVSNLPSEQWVSLSIPFADMSLNGESTLNTAQMQMAGIQLYGEAGRSIFVDNFYFSGQSSKHAIEVEVVDSVGQPISNAEVSVGVDGEYDVANTSITDSSGVATLMLVEGKQKIKGMAQGYGINQASTIVTAGSNQLTLELTALSTGPTAAAPSPIVDGDDVISLYSDALTSDHWITYWSDNWWNAPTHEEIQIEGNNTAKFTITPDGVAGGVTGIQYGISQVVDASAMTGLRFDFYATAGVTRAQFQLLSTSGPLIYTIDNIATGEWVSVELDFDLSDTPSAVSGFNKSTMTQLGMALWGSSSDSVYLDNIYFY</sequence>
<reference evidence="1 2" key="1">
    <citation type="submission" date="2021-02" db="EMBL/GenBank/DDBJ databases">
        <authorList>
            <person name="Park J.-S."/>
        </authorList>
    </citation>
    <scope>NUCLEOTIDE SEQUENCE [LARGE SCALE GENOMIC DNA]</scope>
    <source>
        <strain evidence="1 2">188UL20-2</strain>
    </source>
</reference>
<keyword evidence="2" id="KW-1185">Reference proteome</keyword>
<proteinExistence type="predicted"/>
<evidence type="ECO:0000313" key="2">
    <source>
        <dbReference type="Proteomes" id="UP000809621"/>
    </source>
</evidence>
<name>A0ABS2HFP3_9VIBR</name>
<dbReference type="SUPFAM" id="SSF49785">
    <property type="entry name" value="Galactose-binding domain-like"/>
    <property type="match status" value="3"/>
</dbReference>
<dbReference type="InterPro" id="IPR008969">
    <property type="entry name" value="CarboxyPept-like_regulatory"/>
</dbReference>
<comment type="caution">
    <text evidence="1">The sequence shown here is derived from an EMBL/GenBank/DDBJ whole genome shotgun (WGS) entry which is preliminary data.</text>
</comment>
<dbReference type="Gene3D" id="2.60.40.1120">
    <property type="entry name" value="Carboxypeptidase-like, regulatory domain"/>
    <property type="match status" value="2"/>
</dbReference>
<dbReference type="Proteomes" id="UP000809621">
    <property type="component" value="Unassembled WGS sequence"/>
</dbReference>
<dbReference type="SUPFAM" id="SSF49464">
    <property type="entry name" value="Carboxypeptidase regulatory domain-like"/>
    <property type="match status" value="1"/>
</dbReference>